<dbReference type="GO" id="GO:0030170">
    <property type="term" value="F:pyridoxal phosphate binding"/>
    <property type="evidence" value="ECO:0007669"/>
    <property type="project" value="InterPro"/>
</dbReference>
<name>A0A1B2M3J9_9GAMM</name>
<dbReference type="EMBL" id="CP016895">
    <property type="protein sequence ID" value="AOA59754.1"/>
    <property type="molecule type" value="Genomic_DNA"/>
</dbReference>
<dbReference type="InterPro" id="IPR004636">
    <property type="entry name" value="AcOrn/SuccOrn_fam"/>
</dbReference>
<evidence type="ECO:0000313" key="8">
    <source>
        <dbReference type="EMBL" id="AOA59754.1"/>
    </source>
</evidence>
<gene>
    <name evidence="8" type="ORF">BFG52_16295</name>
</gene>
<comment type="similarity">
    <text evidence="7">Belongs to the class-III pyridoxal-phosphate-dependent aminotransferase family.</text>
</comment>
<sequence>MQHLMPVYRPLDLTLVGGAGCELWDQQGKRYLDAISGVGVTLLGHAHPHIHAAIVAQSQTFLHLSNLFDQHWNHKLAAQLAQITGLTQAFFCNSGSEANETAIKLARLYGHHQGSTQPKILVMHNAFHGRTLGALSATANAQYRQAFGPLLTGFEFVAFHDLAAIEAYQDDPDVVAVMLEPIQGEGGIHIASPSYLKQLRQLCDQQQWLLILDEIQCGMGRTGSWFYYQQADIRPDILTIAKGLGNGIPIGACLAEPKVAQLLQVGHHGSTFGGNPLACRVAYTVLQQLEQNYLCLVAHKGQQLLELLQSKLTGVKGVQSVRGVGLMIGIELSQPVPQLTQLACDEYGILLNVTQGKIIRLLPPLIISTQQIAYLAQQVAALIKALPLRLEDLQ</sequence>
<dbReference type="FunFam" id="3.40.640.10:FF:000004">
    <property type="entry name" value="Acetylornithine aminotransferase"/>
    <property type="match status" value="1"/>
</dbReference>
<dbReference type="Gene3D" id="3.90.1150.10">
    <property type="entry name" value="Aspartate Aminotransferase, domain 1"/>
    <property type="match status" value="1"/>
</dbReference>
<dbReference type="GO" id="GO:0042802">
    <property type="term" value="F:identical protein binding"/>
    <property type="evidence" value="ECO:0007669"/>
    <property type="project" value="TreeGrafter"/>
</dbReference>
<evidence type="ECO:0000256" key="2">
    <source>
        <dbReference type="ARBA" id="ARBA00022576"/>
    </source>
</evidence>
<comment type="cofactor">
    <cofactor evidence="1">
        <name>pyridoxal 5'-phosphate</name>
        <dbReference type="ChEBI" id="CHEBI:597326"/>
    </cofactor>
</comment>
<keyword evidence="5 7" id="KW-0663">Pyridoxal phosphate</keyword>
<dbReference type="InterPro" id="IPR015424">
    <property type="entry name" value="PyrdxlP-dep_Trfase"/>
</dbReference>
<keyword evidence="9" id="KW-1185">Reference proteome</keyword>
<accession>A0A1B2M3J9</accession>
<dbReference type="InterPro" id="IPR050103">
    <property type="entry name" value="Class-III_PLP-dep_AT"/>
</dbReference>
<dbReference type="InterPro" id="IPR049704">
    <property type="entry name" value="Aminotrans_3_PPA_site"/>
</dbReference>
<dbReference type="Proteomes" id="UP000093391">
    <property type="component" value="Chromosome"/>
</dbReference>
<dbReference type="STRING" id="1789224.BFG52_16295"/>
<dbReference type="InterPro" id="IPR005814">
    <property type="entry name" value="Aminotrans_3"/>
</dbReference>
<dbReference type="OrthoDB" id="9801052at2"/>
<dbReference type="Gene3D" id="3.40.640.10">
    <property type="entry name" value="Type I PLP-dependent aspartate aminotransferase-like (Major domain)"/>
    <property type="match status" value="1"/>
</dbReference>
<dbReference type="AlphaFoldDB" id="A0A1B2M3J9"/>
<dbReference type="RefSeq" id="WP_067558774.1">
    <property type="nucleotide sequence ID" value="NZ_CP016895.1"/>
</dbReference>
<dbReference type="InterPro" id="IPR015422">
    <property type="entry name" value="PyrdxlP-dep_Trfase_small"/>
</dbReference>
<reference evidence="8 9" key="1">
    <citation type="submission" date="2016-08" db="EMBL/GenBank/DDBJ databases">
        <authorList>
            <person name="Seilhamer J.J."/>
        </authorList>
    </citation>
    <scope>NUCLEOTIDE SEQUENCE [LARGE SCALE GENOMIC DNA]</scope>
    <source>
        <strain evidence="8 9">BRTC-1</strain>
    </source>
</reference>
<keyword evidence="3" id="KW-0028">Amino-acid biosynthesis</keyword>
<evidence type="ECO:0000256" key="6">
    <source>
        <dbReference type="ARBA" id="ARBA00029440"/>
    </source>
</evidence>
<comment type="pathway">
    <text evidence="6">Amino-acid biosynthesis.</text>
</comment>
<dbReference type="KEGG" id="ala:BFG52_16295"/>
<dbReference type="Pfam" id="PF00202">
    <property type="entry name" value="Aminotran_3"/>
    <property type="match status" value="1"/>
</dbReference>
<dbReference type="InterPro" id="IPR015421">
    <property type="entry name" value="PyrdxlP-dep_Trfase_major"/>
</dbReference>
<evidence type="ECO:0000313" key="9">
    <source>
        <dbReference type="Proteomes" id="UP000093391"/>
    </source>
</evidence>
<evidence type="ECO:0000256" key="4">
    <source>
        <dbReference type="ARBA" id="ARBA00022679"/>
    </source>
</evidence>
<keyword evidence="2 8" id="KW-0032">Aminotransferase</keyword>
<dbReference type="SUPFAM" id="SSF53383">
    <property type="entry name" value="PLP-dependent transferases"/>
    <property type="match status" value="1"/>
</dbReference>
<dbReference type="PROSITE" id="PS00600">
    <property type="entry name" value="AA_TRANSFER_CLASS_3"/>
    <property type="match status" value="1"/>
</dbReference>
<dbReference type="CDD" id="cd00610">
    <property type="entry name" value="OAT_like"/>
    <property type="match status" value="1"/>
</dbReference>
<dbReference type="GO" id="GO:0008483">
    <property type="term" value="F:transaminase activity"/>
    <property type="evidence" value="ECO:0007669"/>
    <property type="project" value="UniProtKB-KW"/>
</dbReference>
<protein>
    <submittedName>
        <fullName evidence="8">Aspartate aminotransferase family protein</fullName>
    </submittedName>
</protein>
<dbReference type="PANTHER" id="PTHR11986">
    <property type="entry name" value="AMINOTRANSFERASE CLASS III"/>
    <property type="match status" value="1"/>
</dbReference>
<dbReference type="NCBIfam" id="NF002325">
    <property type="entry name" value="PRK01278.1"/>
    <property type="match status" value="1"/>
</dbReference>
<dbReference type="NCBIfam" id="TIGR00707">
    <property type="entry name" value="argD"/>
    <property type="match status" value="1"/>
</dbReference>
<keyword evidence="4 8" id="KW-0808">Transferase</keyword>
<evidence type="ECO:0000256" key="5">
    <source>
        <dbReference type="ARBA" id="ARBA00022898"/>
    </source>
</evidence>
<dbReference type="PIRSF" id="PIRSF000521">
    <property type="entry name" value="Transaminase_4ab_Lys_Orn"/>
    <property type="match status" value="1"/>
</dbReference>
<organism evidence="8 9">
    <name type="scientific">Acinetobacter larvae</name>
    <dbReference type="NCBI Taxonomy" id="1789224"/>
    <lineage>
        <taxon>Bacteria</taxon>
        <taxon>Pseudomonadati</taxon>
        <taxon>Pseudomonadota</taxon>
        <taxon>Gammaproteobacteria</taxon>
        <taxon>Moraxellales</taxon>
        <taxon>Moraxellaceae</taxon>
        <taxon>Acinetobacter</taxon>
    </lineage>
</organism>
<evidence type="ECO:0000256" key="1">
    <source>
        <dbReference type="ARBA" id="ARBA00001933"/>
    </source>
</evidence>
<evidence type="ECO:0000256" key="3">
    <source>
        <dbReference type="ARBA" id="ARBA00022605"/>
    </source>
</evidence>
<proteinExistence type="inferred from homology"/>
<dbReference type="PANTHER" id="PTHR11986:SF79">
    <property type="entry name" value="ACETYLORNITHINE AMINOTRANSFERASE, MITOCHONDRIAL"/>
    <property type="match status" value="1"/>
</dbReference>
<dbReference type="GO" id="GO:0006526">
    <property type="term" value="P:L-arginine biosynthetic process"/>
    <property type="evidence" value="ECO:0007669"/>
    <property type="project" value="UniProtKB-ARBA"/>
</dbReference>
<evidence type="ECO:0000256" key="7">
    <source>
        <dbReference type="RuleBase" id="RU003560"/>
    </source>
</evidence>